<protein>
    <recommendedName>
        <fullName evidence="2">DUF5648 domain-containing protein</fullName>
    </recommendedName>
</protein>
<dbReference type="SUPFAM" id="SSF55797">
    <property type="entry name" value="PR-1-like"/>
    <property type="match status" value="1"/>
</dbReference>
<accession>A0A085NMA6</accession>
<name>A0A085NMA6_9BILA</name>
<evidence type="ECO:0000313" key="3">
    <source>
        <dbReference type="EMBL" id="KFD70602.1"/>
    </source>
</evidence>
<proteinExistence type="predicted"/>
<reference evidence="3" key="1">
    <citation type="journal article" date="2014" name="Nat. Genet.">
        <title>Genome and transcriptome of the porcine whipworm Trichuris suis.</title>
        <authorList>
            <person name="Jex A.R."/>
            <person name="Nejsum P."/>
            <person name="Schwarz E.M."/>
            <person name="Hu L."/>
            <person name="Young N.D."/>
            <person name="Hall R.S."/>
            <person name="Korhonen P.K."/>
            <person name="Liao S."/>
            <person name="Thamsborg S."/>
            <person name="Xia J."/>
            <person name="Xu P."/>
            <person name="Wang S."/>
            <person name="Scheerlinck J.P."/>
            <person name="Hofmann A."/>
            <person name="Sternberg P.W."/>
            <person name="Wang J."/>
            <person name="Gasser R.B."/>
        </authorList>
    </citation>
    <scope>NUCLEOTIDE SEQUENCE [LARGE SCALE GENOMIC DNA]</scope>
    <source>
        <strain evidence="3">DCEP-RM93F</strain>
    </source>
</reference>
<dbReference type="Proteomes" id="UP000030758">
    <property type="component" value="Unassembled WGS sequence"/>
</dbReference>
<dbReference type="InterPro" id="IPR043708">
    <property type="entry name" value="DUF5648"/>
</dbReference>
<feature type="chain" id="PRO_5001796008" description="DUF5648 domain-containing protein" evidence="1">
    <location>
        <begin position="20"/>
        <end position="363"/>
    </location>
</feature>
<organism evidence="3">
    <name type="scientific">Trichuris suis</name>
    <name type="common">pig whipworm</name>
    <dbReference type="NCBI Taxonomy" id="68888"/>
    <lineage>
        <taxon>Eukaryota</taxon>
        <taxon>Metazoa</taxon>
        <taxon>Ecdysozoa</taxon>
        <taxon>Nematoda</taxon>
        <taxon>Enoplea</taxon>
        <taxon>Dorylaimia</taxon>
        <taxon>Trichinellida</taxon>
        <taxon>Trichuridae</taxon>
        <taxon>Trichuris</taxon>
    </lineage>
</organism>
<sequence length="363" mass="41065">MWLVGVVCAALCLSGSVLAETGIPKPFHRRDQVTMRILHNMARGSRLNHLNMECLISTNDYMVKYAQTAAEKCIRAVPNDTTYGVAYIRLPKDAAGVKEFTEKATEYDDLFYSPGEEEHCAADDRCQLHKQVFWHEAHEMGCGRAICGDETVVVCAYSYKHEPLSPPYLQFPGAQCLQCSEYKPSCNSYNLCCNDDSGYELIPTPSSEIAQCSQRPDKLNRLMRFWHQPTTKNMLLTDPTEIAMLSGQPGMTEYGPIGRVATMPTAKCPQLMPINRFYNEELNFNYYEIRSERMHALRGYKNIGIIGYAVKGENICEADVPVYVFNSPKGPIHLQRGEEATKLLRSGGTYNYTWAGIAFWIWK</sequence>
<evidence type="ECO:0000259" key="2">
    <source>
        <dbReference type="Pfam" id="PF18885"/>
    </source>
</evidence>
<dbReference type="EMBL" id="KL367486">
    <property type="protein sequence ID" value="KFD70602.1"/>
    <property type="molecule type" value="Genomic_DNA"/>
</dbReference>
<dbReference type="Gene3D" id="3.40.33.10">
    <property type="entry name" value="CAP"/>
    <property type="match status" value="1"/>
</dbReference>
<keyword evidence="1" id="KW-0732">Signal</keyword>
<dbReference type="AlphaFoldDB" id="A0A085NMA6"/>
<evidence type="ECO:0000256" key="1">
    <source>
        <dbReference type="SAM" id="SignalP"/>
    </source>
</evidence>
<dbReference type="Pfam" id="PF18885">
    <property type="entry name" value="DUF5648"/>
    <property type="match status" value="1"/>
</dbReference>
<gene>
    <name evidence="3" type="ORF">M514_09788</name>
</gene>
<feature type="signal peptide" evidence="1">
    <location>
        <begin position="1"/>
        <end position="19"/>
    </location>
</feature>
<feature type="domain" description="DUF5648" evidence="2">
    <location>
        <begin position="222"/>
        <end position="359"/>
    </location>
</feature>
<dbReference type="InterPro" id="IPR035940">
    <property type="entry name" value="CAP_sf"/>
</dbReference>